<comment type="caution">
    <text evidence="1">The sequence shown here is derived from an EMBL/GenBank/DDBJ whole genome shotgun (WGS) entry which is preliminary data.</text>
</comment>
<evidence type="ECO:0000313" key="1">
    <source>
        <dbReference type="EMBL" id="GFO22994.1"/>
    </source>
</evidence>
<name>A0AAV4BX52_9GAST</name>
<dbReference type="EMBL" id="BLXT01005492">
    <property type="protein sequence ID" value="GFO22994.1"/>
    <property type="molecule type" value="Genomic_DNA"/>
</dbReference>
<dbReference type="AlphaFoldDB" id="A0AAV4BX52"/>
<protein>
    <submittedName>
        <fullName evidence="1">Uncharacterized protein</fullName>
    </submittedName>
</protein>
<reference evidence="1 2" key="1">
    <citation type="journal article" date="2021" name="Elife">
        <title>Chloroplast acquisition without the gene transfer in kleptoplastic sea slugs, Plakobranchus ocellatus.</title>
        <authorList>
            <person name="Maeda T."/>
            <person name="Takahashi S."/>
            <person name="Yoshida T."/>
            <person name="Shimamura S."/>
            <person name="Takaki Y."/>
            <person name="Nagai Y."/>
            <person name="Toyoda A."/>
            <person name="Suzuki Y."/>
            <person name="Arimoto A."/>
            <person name="Ishii H."/>
            <person name="Satoh N."/>
            <person name="Nishiyama T."/>
            <person name="Hasebe M."/>
            <person name="Maruyama T."/>
            <person name="Minagawa J."/>
            <person name="Obokata J."/>
            <person name="Shigenobu S."/>
        </authorList>
    </citation>
    <scope>NUCLEOTIDE SEQUENCE [LARGE SCALE GENOMIC DNA]</scope>
</reference>
<gene>
    <name evidence="1" type="ORF">PoB_004949900</name>
</gene>
<sequence length="85" mass="9659">MIHGAHHTTPYTKQKGIRVIVIVFTEWATNEALTITVSQYAHKFIIQVTQSVMRSTPTSWLSMHMRRDLAVRDLALADILRAAGR</sequence>
<organism evidence="1 2">
    <name type="scientific">Plakobranchus ocellatus</name>
    <dbReference type="NCBI Taxonomy" id="259542"/>
    <lineage>
        <taxon>Eukaryota</taxon>
        <taxon>Metazoa</taxon>
        <taxon>Spiralia</taxon>
        <taxon>Lophotrochozoa</taxon>
        <taxon>Mollusca</taxon>
        <taxon>Gastropoda</taxon>
        <taxon>Heterobranchia</taxon>
        <taxon>Euthyneura</taxon>
        <taxon>Panpulmonata</taxon>
        <taxon>Sacoglossa</taxon>
        <taxon>Placobranchoidea</taxon>
        <taxon>Plakobranchidae</taxon>
        <taxon>Plakobranchus</taxon>
    </lineage>
</organism>
<dbReference type="Proteomes" id="UP000735302">
    <property type="component" value="Unassembled WGS sequence"/>
</dbReference>
<proteinExistence type="predicted"/>
<evidence type="ECO:0000313" key="2">
    <source>
        <dbReference type="Proteomes" id="UP000735302"/>
    </source>
</evidence>
<keyword evidence="2" id="KW-1185">Reference proteome</keyword>
<accession>A0AAV4BX52</accession>